<accession>A0A8H5ZAI6</accession>
<sequence length="246" mass="27941">MKTVMEVWMYYSLDAWHADQRNLRANAAALHRALCSVSLYLRRAVGSFTLNPRRRALGARHHPLPRLQGRMARERERKEAGLCGCPIYAASPPSSPSHSSPTICPDTIPPAQPTHTHTRDRCMPLFVRRASEIQKHMLGSGRLRGGYAHARERQKKLSRTGVREGGYQDMRACCMCGSADRDMHDDRKASRTTPWTWKMGEFSFVRIVTWYDARIVRFGQRPPPRAMSSSTPLVWCRLPAEPSVAT</sequence>
<organism evidence="1 2">
    <name type="scientific">Cochliobolus sativus</name>
    <name type="common">Common root rot and spot blotch fungus</name>
    <name type="synonym">Bipolaris sorokiniana</name>
    <dbReference type="NCBI Taxonomy" id="45130"/>
    <lineage>
        <taxon>Eukaryota</taxon>
        <taxon>Fungi</taxon>
        <taxon>Dikarya</taxon>
        <taxon>Ascomycota</taxon>
        <taxon>Pezizomycotina</taxon>
        <taxon>Dothideomycetes</taxon>
        <taxon>Pleosporomycetidae</taxon>
        <taxon>Pleosporales</taxon>
        <taxon>Pleosporineae</taxon>
        <taxon>Pleosporaceae</taxon>
        <taxon>Bipolaris</taxon>
    </lineage>
</organism>
<gene>
    <name evidence="1" type="ORF">GGP41_001418</name>
</gene>
<proteinExistence type="predicted"/>
<comment type="caution">
    <text evidence="1">The sequence shown here is derived from an EMBL/GenBank/DDBJ whole genome shotgun (WGS) entry which is preliminary data.</text>
</comment>
<dbReference type="EMBL" id="WNKQ01000023">
    <property type="protein sequence ID" value="KAF5844445.1"/>
    <property type="molecule type" value="Genomic_DNA"/>
</dbReference>
<evidence type="ECO:0000313" key="1">
    <source>
        <dbReference type="EMBL" id="KAF5844445.1"/>
    </source>
</evidence>
<dbReference type="AlphaFoldDB" id="A0A8H5ZAI6"/>
<protein>
    <submittedName>
        <fullName evidence="1">Uncharacterized protein</fullName>
    </submittedName>
</protein>
<evidence type="ECO:0000313" key="2">
    <source>
        <dbReference type="Proteomes" id="UP000624244"/>
    </source>
</evidence>
<reference evidence="1" key="1">
    <citation type="submission" date="2019-11" db="EMBL/GenBank/DDBJ databases">
        <title>Bipolaris sorokiniana Genome sequencing.</title>
        <authorList>
            <person name="Wang H."/>
        </authorList>
    </citation>
    <scope>NUCLEOTIDE SEQUENCE</scope>
</reference>
<dbReference type="Proteomes" id="UP000624244">
    <property type="component" value="Unassembled WGS sequence"/>
</dbReference>
<name>A0A8H5ZAI6_COCSA</name>